<dbReference type="GO" id="GO:0003677">
    <property type="term" value="F:DNA binding"/>
    <property type="evidence" value="ECO:0007669"/>
    <property type="project" value="InterPro"/>
</dbReference>
<feature type="domain" description="BESS" evidence="1">
    <location>
        <begin position="41"/>
        <end position="72"/>
    </location>
</feature>
<dbReference type="AlphaFoldDB" id="A0AAN7VE76"/>
<dbReference type="InterPro" id="IPR004210">
    <property type="entry name" value="BESS_motif"/>
</dbReference>
<sequence length="133" mass="15093">MNPFSKHPVHRIEIPPATTLSVFIVLVILDKPKEQPKEQHPIDLFFESMTMTVKKFSPANQIRARMEICQTVSQLELEEVNRDSTLTLHLPCPQFDASSSASRGSNVSLDDDVDDDEALLRSNFIDQHGWYGI</sequence>
<dbReference type="Proteomes" id="UP001329430">
    <property type="component" value="Chromosome 3"/>
</dbReference>
<name>A0AAN7VE76_9COLE</name>
<evidence type="ECO:0000259" key="1">
    <source>
        <dbReference type="Pfam" id="PF02944"/>
    </source>
</evidence>
<gene>
    <name evidence="2" type="ORF">RI129_004571</name>
</gene>
<proteinExistence type="predicted"/>
<accession>A0AAN7VE76</accession>
<protein>
    <recommendedName>
        <fullName evidence="1">BESS domain-containing protein</fullName>
    </recommendedName>
</protein>
<evidence type="ECO:0000313" key="2">
    <source>
        <dbReference type="EMBL" id="KAK5646107.1"/>
    </source>
</evidence>
<comment type="caution">
    <text evidence="2">The sequence shown here is derived from an EMBL/GenBank/DDBJ whole genome shotgun (WGS) entry which is preliminary data.</text>
</comment>
<organism evidence="2 3">
    <name type="scientific">Pyrocoelia pectoralis</name>
    <dbReference type="NCBI Taxonomy" id="417401"/>
    <lineage>
        <taxon>Eukaryota</taxon>
        <taxon>Metazoa</taxon>
        <taxon>Ecdysozoa</taxon>
        <taxon>Arthropoda</taxon>
        <taxon>Hexapoda</taxon>
        <taxon>Insecta</taxon>
        <taxon>Pterygota</taxon>
        <taxon>Neoptera</taxon>
        <taxon>Endopterygota</taxon>
        <taxon>Coleoptera</taxon>
        <taxon>Polyphaga</taxon>
        <taxon>Elateriformia</taxon>
        <taxon>Elateroidea</taxon>
        <taxon>Lampyridae</taxon>
        <taxon>Lampyrinae</taxon>
        <taxon>Pyrocoelia</taxon>
    </lineage>
</organism>
<evidence type="ECO:0000313" key="3">
    <source>
        <dbReference type="Proteomes" id="UP001329430"/>
    </source>
</evidence>
<dbReference type="EMBL" id="JAVRBK010000003">
    <property type="protein sequence ID" value="KAK5646107.1"/>
    <property type="molecule type" value="Genomic_DNA"/>
</dbReference>
<reference evidence="2 3" key="1">
    <citation type="journal article" date="2024" name="Insects">
        <title>An Improved Chromosome-Level Genome Assembly of the Firefly Pyrocoelia pectoralis.</title>
        <authorList>
            <person name="Fu X."/>
            <person name="Meyer-Rochow V.B."/>
            <person name="Ballantyne L."/>
            <person name="Zhu X."/>
        </authorList>
    </citation>
    <scope>NUCLEOTIDE SEQUENCE [LARGE SCALE GENOMIC DNA]</scope>
    <source>
        <strain evidence="2">XCY_ONT2</strain>
    </source>
</reference>
<dbReference type="Pfam" id="PF02944">
    <property type="entry name" value="BESS"/>
    <property type="match status" value="1"/>
</dbReference>
<keyword evidence="3" id="KW-1185">Reference proteome</keyword>